<gene>
    <name evidence="1" type="ORF">KI387_018112</name>
</gene>
<comment type="caution">
    <text evidence="1">The sequence shown here is derived from an EMBL/GenBank/DDBJ whole genome shotgun (WGS) entry which is preliminary data.</text>
</comment>
<feature type="non-terminal residue" evidence="1">
    <location>
        <position position="50"/>
    </location>
</feature>
<dbReference type="AlphaFoldDB" id="A0AA38GKV3"/>
<evidence type="ECO:0000313" key="2">
    <source>
        <dbReference type="Proteomes" id="UP000824469"/>
    </source>
</evidence>
<accession>A0AA38GKV3</accession>
<reference evidence="1 2" key="1">
    <citation type="journal article" date="2021" name="Nat. Plants">
        <title>The Taxus genome provides insights into paclitaxel biosynthesis.</title>
        <authorList>
            <person name="Xiong X."/>
            <person name="Gou J."/>
            <person name="Liao Q."/>
            <person name="Li Y."/>
            <person name="Zhou Q."/>
            <person name="Bi G."/>
            <person name="Li C."/>
            <person name="Du R."/>
            <person name="Wang X."/>
            <person name="Sun T."/>
            <person name="Guo L."/>
            <person name="Liang H."/>
            <person name="Lu P."/>
            <person name="Wu Y."/>
            <person name="Zhang Z."/>
            <person name="Ro D.K."/>
            <person name="Shang Y."/>
            <person name="Huang S."/>
            <person name="Yan J."/>
        </authorList>
    </citation>
    <scope>NUCLEOTIDE SEQUENCE [LARGE SCALE GENOMIC DNA]</scope>
    <source>
        <strain evidence="1">Ta-2019</strain>
    </source>
</reference>
<keyword evidence="2" id="KW-1185">Reference proteome</keyword>
<protein>
    <submittedName>
        <fullName evidence="1">Uncharacterized protein</fullName>
    </submittedName>
</protein>
<dbReference type="EMBL" id="JAHRHJ020000003">
    <property type="protein sequence ID" value="KAH9323473.1"/>
    <property type="molecule type" value="Genomic_DNA"/>
</dbReference>
<feature type="non-terminal residue" evidence="1">
    <location>
        <position position="1"/>
    </location>
</feature>
<dbReference type="Proteomes" id="UP000824469">
    <property type="component" value="Unassembled WGS sequence"/>
</dbReference>
<sequence>QLDDSEAEIGYALEGVPDIFKDQRTDEDHEYDPWNIIEEQLLKDKALEFI</sequence>
<proteinExistence type="predicted"/>
<name>A0AA38GKV3_TAXCH</name>
<organism evidence="1 2">
    <name type="scientific">Taxus chinensis</name>
    <name type="common">Chinese yew</name>
    <name type="synonym">Taxus wallichiana var. chinensis</name>
    <dbReference type="NCBI Taxonomy" id="29808"/>
    <lineage>
        <taxon>Eukaryota</taxon>
        <taxon>Viridiplantae</taxon>
        <taxon>Streptophyta</taxon>
        <taxon>Embryophyta</taxon>
        <taxon>Tracheophyta</taxon>
        <taxon>Spermatophyta</taxon>
        <taxon>Pinopsida</taxon>
        <taxon>Pinidae</taxon>
        <taxon>Conifers II</taxon>
        <taxon>Cupressales</taxon>
        <taxon>Taxaceae</taxon>
        <taxon>Taxus</taxon>
    </lineage>
</organism>
<evidence type="ECO:0000313" key="1">
    <source>
        <dbReference type="EMBL" id="KAH9323473.1"/>
    </source>
</evidence>